<organism evidence="3 4">
    <name type="scientific">Thermatribacter velox</name>
    <dbReference type="NCBI Taxonomy" id="3039681"/>
    <lineage>
        <taxon>Bacteria</taxon>
        <taxon>Pseudomonadati</taxon>
        <taxon>Atribacterota</taxon>
        <taxon>Atribacteria</taxon>
        <taxon>Atribacterales</taxon>
        <taxon>Thermatribacteraceae</taxon>
        <taxon>Thermatribacter</taxon>
    </lineage>
</organism>
<evidence type="ECO:0000313" key="4">
    <source>
        <dbReference type="Proteomes" id="UP001461341"/>
    </source>
</evidence>
<comment type="subcellular location">
    <subcellularLocation>
        <location evidence="1">Periplasm</location>
    </subcellularLocation>
</comment>
<dbReference type="InterPro" id="IPR006059">
    <property type="entry name" value="SBP"/>
</dbReference>
<evidence type="ECO:0000256" key="1">
    <source>
        <dbReference type="ARBA" id="ARBA00004418"/>
    </source>
</evidence>
<dbReference type="InterPro" id="IPR050490">
    <property type="entry name" value="Bact_solute-bd_prot1"/>
</dbReference>
<dbReference type="EMBL" id="CP121689">
    <property type="protein sequence ID" value="WZL75483.1"/>
    <property type="molecule type" value="Genomic_DNA"/>
</dbReference>
<reference evidence="3 4" key="1">
    <citation type="submission" date="2023-03" db="EMBL/GenBank/DDBJ databases">
        <title>Novel Species.</title>
        <authorList>
            <person name="Ma S."/>
        </authorList>
    </citation>
    <scope>NUCLEOTIDE SEQUENCE [LARGE SCALE GENOMIC DNA]</scope>
    <source>
        <strain evidence="3 4">B11</strain>
    </source>
</reference>
<keyword evidence="4" id="KW-1185">Reference proteome</keyword>
<dbReference type="Proteomes" id="UP001461341">
    <property type="component" value="Chromosome"/>
</dbReference>
<dbReference type="PANTHER" id="PTHR43649:SF12">
    <property type="entry name" value="DIACETYLCHITOBIOSE BINDING PROTEIN DASA"/>
    <property type="match status" value="1"/>
</dbReference>
<evidence type="ECO:0000256" key="2">
    <source>
        <dbReference type="ARBA" id="ARBA00008520"/>
    </source>
</evidence>
<sequence length="420" mass="47092">MIKKVLLLGLLVLLVTAFTVNSVFAQSRELTILTWAHFVASSDEFLEKLAQEFGQQKGITVRVDTVSLNDVSSKLAAEATSGAGHDIVLLMNYSTALYKDHLIPLNDVLVEIEEKYGPYQPAAEEASKIGNDWYSVPCYYTPSPGVYRKDYFKEAGVQPPDTWEDLLSAAEKLYQIGHPVGLPISHCGDSNDWLFQVLAAFGAHAVDQNGKVTINSDQTKEAINYVKNLFKYMPQDVLSWDGAGNNRWILSEVGSYIINSLSVVVAARNEFPQIFENLGLVLPPRGTQGRYSTTSLYAYGVTKWSPNQELAKEFLLFLLEKANFKGWVEASGGYNMPLFKDLTPFEDLNSWKNYPDIDVVFKVGDFYHLALWPAPAGGKAQLTYDSYIIPDMFAYAVTEQMTVEEAIQWAEKQLEEIWLK</sequence>
<gene>
    <name evidence="3" type="ORF">QBE54_07760</name>
</gene>
<comment type="similarity">
    <text evidence="2">Belongs to the bacterial solute-binding protein 1 family.</text>
</comment>
<protein>
    <submittedName>
        <fullName evidence="3">Extracellular solute-binding protein</fullName>
    </submittedName>
</protein>
<name>A0ABZ2YCP1_9BACT</name>
<dbReference type="Gene3D" id="3.40.190.10">
    <property type="entry name" value="Periplasmic binding protein-like II"/>
    <property type="match status" value="1"/>
</dbReference>
<dbReference type="Pfam" id="PF01547">
    <property type="entry name" value="SBP_bac_1"/>
    <property type="match status" value="1"/>
</dbReference>
<evidence type="ECO:0000313" key="3">
    <source>
        <dbReference type="EMBL" id="WZL75483.1"/>
    </source>
</evidence>
<dbReference type="RefSeq" id="WP_369017630.1">
    <property type="nucleotide sequence ID" value="NZ_CP121689.1"/>
</dbReference>
<dbReference type="PANTHER" id="PTHR43649">
    <property type="entry name" value="ARABINOSE-BINDING PROTEIN-RELATED"/>
    <property type="match status" value="1"/>
</dbReference>
<dbReference type="SUPFAM" id="SSF53850">
    <property type="entry name" value="Periplasmic binding protein-like II"/>
    <property type="match status" value="1"/>
</dbReference>
<accession>A0ABZ2YCP1</accession>
<proteinExistence type="inferred from homology"/>